<accession>A0A0U1NJP1</accession>
<evidence type="ECO:0008006" key="4">
    <source>
        <dbReference type="Google" id="ProtNLM"/>
    </source>
</evidence>
<keyword evidence="3" id="KW-1185">Reference proteome</keyword>
<protein>
    <recommendedName>
        <fullName evidence="4">Hydrophobin</fullName>
    </recommendedName>
</protein>
<name>A0A0U1NJP1_9RHOB</name>
<proteinExistence type="predicted"/>
<sequence>MRMMSGLFVVAFGFCGSAAKSNQVAHVNLAPASGGFAALDSGLFAQKHDNGKSNNCCADTQQNSGLIQEFTPFVVRVLNALVSSLTVNPIDFALNNGAARC</sequence>
<dbReference type="AlphaFoldDB" id="A0A0U1NJP1"/>
<dbReference type="Proteomes" id="UP000048949">
    <property type="component" value="Unassembled WGS sequence"/>
</dbReference>
<evidence type="ECO:0000313" key="2">
    <source>
        <dbReference type="EMBL" id="CRK74693.1"/>
    </source>
</evidence>
<dbReference type="EMBL" id="CVQV01000003">
    <property type="protein sequence ID" value="CRK74693.1"/>
    <property type="molecule type" value="Genomic_DNA"/>
</dbReference>
<organism evidence="2 3">
    <name type="scientific">Nereida ignava</name>
    <dbReference type="NCBI Taxonomy" id="282199"/>
    <lineage>
        <taxon>Bacteria</taxon>
        <taxon>Pseudomonadati</taxon>
        <taxon>Pseudomonadota</taxon>
        <taxon>Alphaproteobacteria</taxon>
        <taxon>Rhodobacterales</taxon>
        <taxon>Roseobacteraceae</taxon>
        <taxon>Nereida</taxon>
    </lineage>
</organism>
<evidence type="ECO:0000313" key="3">
    <source>
        <dbReference type="Proteomes" id="UP000048949"/>
    </source>
</evidence>
<reference evidence="2 3" key="1">
    <citation type="submission" date="2015-04" db="EMBL/GenBank/DDBJ databases">
        <authorList>
            <person name="Syromyatnikov M.Y."/>
            <person name="Popov V.N."/>
        </authorList>
    </citation>
    <scope>NUCLEOTIDE SEQUENCE [LARGE SCALE GENOMIC DNA]</scope>
    <source>
        <strain evidence="2 3">CECT 5292</strain>
    </source>
</reference>
<dbReference type="STRING" id="282199.GCA_001049735_00728"/>
<evidence type="ECO:0000256" key="1">
    <source>
        <dbReference type="SAM" id="SignalP"/>
    </source>
</evidence>
<keyword evidence="1" id="KW-0732">Signal</keyword>
<feature type="signal peptide" evidence="1">
    <location>
        <begin position="1"/>
        <end position="19"/>
    </location>
</feature>
<gene>
    <name evidence="2" type="ORF">NIG5292_00728</name>
</gene>
<feature type="chain" id="PRO_5006712202" description="Hydrophobin" evidence="1">
    <location>
        <begin position="20"/>
        <end position="101"/>
    </location>
</feature>